<dbReference type="CDD" id="cd01410">
    <property type="entry name" value="SIRT7"/>
    <property type="match status" value="1"/>
</dbReference>
<keyword evidence="12" id="KW-1185">Reference proteome</keyword>
<dbReference type="InterPro" id="IPR029035">
    <property type="entry name" value="DHS-like_NAD/FAD-binding_dom"/>
</dbReference>
<evidence type="ECO:0000256" key="7">
    <source>
        <dbReference type="PROSITE-ProRule" id="PRU00236"/>
    </source>
</evidence>
<dbReference type="GO" id="GO:0005634">
    <property type="term" value="C:nucleus"/>
    <property type="evidence" value="ECO:0007669"/>
    <property type="project" value="TreeGrafter"/>
</dbReference>
<dbReference type="FunFam" id="3.40.50.1220:FF:000038">
    <property type="entry name" value="NAD-dependent protein deacetylase sirtuin-6 isoform X2"/>
    <property type="match status" value="1"/>
</dbReference>
<evidence type="ECO:0000256" key="5">
    <source>
        <dbReference type="ARBA" id="ARBA00023027"/>
    </source>
</evidence>
<dbReference type="PANTHER" id="PTHR11085:SF12">
    <property type="entry name" value="NAD-DEPENDENT PROTEIN DEACYLASE SIRTUIN-6"/>
    <property type="match status" value="1"/>
</dbReference>
<organism evidence="10 12">
    <name type="scientific">Penaeus vannamei</name>
    <name type="common">Whiteleg shrimp</name>
    <name type="synonym">Litopenaeus vannamei</name>
    <dbReference type="NCBI Taxonomy" id="6689"/>
    <lineage>
        <taxon>Eukaryota</taxon>
        <taxon>Metazoa</taxon>
        <taxon>Ecdysozoa</taxon>
        <taxon>Arthropoda</taxon>
        <taxon>Crustacea</taxon>
        <taxon>Multicrustacea</taxon>
        <taxon>Malacostraca</taxon>
        <taxon>Eumalacostraca</taxon>
        <taxon>Eucarida</taxon>
        <taxon>Decapoda</taxon>
        <taxon>Dendrobranchiata</taxon>
        <taxon>Penaeoidea</taxon>
        <taxon>Penaeidae</taxon>
        <taxon>Penaeus</taxon>
    </lineage>
</organism>
<proteinExistence type="evidence at transcript level"/>
<feature type="active site" description="Proton acceptor" evidence="7">
    <location>
        <position position="133"/>
    </location>
</feature>
<dbReference type="RefSeq" id="XP_027228739.1">
    <property type="nucleotide sequence ID" value="XM_027372938.2"/>
</dbReference>
<dbReference type="GO" id="GO:0070403">
    <property type="term" value="F:NAD+ binding"/>
    <property type="evidence" value="ECO:0007669"/>
    <property type="project" value="InterPro"/>
</dbReference>
<dbReference type="SMR" id="A0A3R7Q068"/>
<evidence type="ECO:0000256" key="4">
    <source>
        <dbReference type="ARBA" id="ARBA00022833"/>
    </source>
</evidence>
<dbReference type="EMBL" id="MG491309">
    <property type="protein sequence ID" value="AZI71012.1"/>
    <property type="molecule type" value="mRNA"/>
</dbReference>
<dbReference type="STRING" id="6689.A0A3R7Q068"/>
<dbReference type="InterPro" id="IPR003000">
    <property type="entry name" value="Sirtuin"/>
</dbReference>
<comment type="similarity">
    <text evidence="6">Belongs to the sirtuin family. Class IV subfamily.</text>
</comment>
<accession>A0A3R7Q068</accession>
<evidence type="ECO:0000259" key="8">
    <source>
        <dbReference type="PROSITE" id="PS50305"/>
    </source>
</evidence>
<gene>
    <name evidence="9" type="primary">sirt6</name>
    <name evidence="10" type="ORF">C7M84_016890</name>
</gene>
<dbReference type="GO" id="GO:0000122">
    <property type="term" value="P:negative regulation of transcription by RNA polymerase II"/>
    <property type="evidence" value="ECO:0007669"/>
    <property type="project" value="TreeGrafter"/>
</dbReference>
<dbReference type="Pfam" id="PF02146">
    <property type="entry name" value="SIR2"/>
    <property type="match status" value="1"/>
</dbReference>
<dbReference type="Gene3D" id="2.20.28.200">
    <property type="match status" value="1"/>
</dbReference>
<name>A0A3R7Q068_PENVA</name>
<dbReference type="InterPro" id="IPR026590">
    <property type="entry name" value="Ssirtuin_cat_dom"/>
</dbReference>
<reference evidence="10 12" key="3">
    <citation type="submission" date="2019-01" db="EMBL/GenBank/DDBJ databases">
        <title>The decoding of complex shrimp genome reveals the adaptation for benthos swimmer, frequently molting mechanism and breeding impact on genome.</title>
        <authorList>
            <person name="Sun Y."/>
            <person name="Gao Y."/>
            <person name="Yu Y."/>
        </authorList>
    </citation>
    <scope>NUCLEOTIDE SEQUENCE [LARGE SCALE GENOMIC DNA]</scope>
    <source>
        <tissue evidence="10">Muscle</tissue>
    </source>
</reference>
<feature type="binding site" evidence="7">
    <location>
        <position position="141"/>
    </location>
    <ligand>
        <name>Zn(2+)</name>
        <dbReference type="ChEBI" id="CHEBI:29105"/>
    </ligand>
</feature>
<protein>
    <recommendedName>
        <fullName evidence="1">protein acetyllysine N-acetyltransferase</fullName>
        <ecNumber evidence="1">2.3.1.286</ecNumber>
    </recommendedName>
</protein>
<dbReference type="EMBL" id="OR735507">
    <property type="protein sequence ID" value="WPC83210.1"/>
    <property type="molecule type" value="mRNA"/>
</dbReference>
<evidence type="ECO:0000313" key="10">
    <source>
        <dbReference type="EMBL" id="ROT65169.1"/>
    </source>
</evidence>
<evidence type="ECO:0000256" key="1">
    <source>
        <dbReference type="ARBA" id="ARBA00012928"/>
    </source>
</evidence>
<dbReference type="Proteomes" id="UP000283509">
    <property type="component" value="Unassembled WGS sequence"/>
</dbReference>
<feature type="domain" description="Deacetylase sirtuin-type" evidence="8">
    <location>
        <begin position="27"/>
        <end position="271"/>
    </location>
</feature>
<dbReference type="PANTHER" id="PTHR11085">
    <property type="entry name" value="NAD-DEPENDENT PROTEIN DEACYLASE SIRTUIN-5, MITOCHONDRIAL-RELATED"/>
    <property type="match status" value="1"/>
</dbReference>
<dbReference type="AlphaFoldDB" id="A0A3R7Q068"/>
<dbReference type="GeneID" id="113820596"/>
<sequence>MSCNYAEGLSKYENKGKLGLPERFDAPEDVERKVQILAEMMKESKHTVFHTGAGISTSAGIPDFRGPKGVWTLEKQGLKPDINISWDDARPTLTHMAILSLERQGYVQYVITQNIDGLHLRSGLPRQKLSELHGNMFVDICNYCNRQFVRSTAVTTVGQKSEGLTCPGKRGNGRKCRGKLHDTILDWEDGLPAADLDLAIAHSCAADLSICLGTTLQIVPSGNLPVDTKKRGGKLVICNLQPTKQDRYADLIINTYVDNVMKRLLELMDIKLLDYNADDDPMKITQGMLIEHRKLSENSSALGLQTDDFEPIEWTIPEEWVKDKVLEEKVKSKKVIRNKRTTKPGDVSVNDVKKRKTSLDGEVHVVSHSTSESVKEECKEDSKDVRIKIDIKEKEVGKEEVDESRTKADPENGNRIVEKLDMKYEANEIDDKCKVERDDRELHSNGEFLLRPESDCEVKSERNEEDAESVVNATVVGGRVTDVVEVKEEMKGPNLGISGNEDKLGDGNCCF</sequence>
<evidence type="ECO:0000256" key="6">
    <source>
        <dbReference type="ARBA" id="ARBA00038170"/>
    </source>
</evidence>
<evidence type="ECO:0000256" key="2">
    <source>
        <dbReference type="ARBA" id="ARBA00022679"/>
    </source>
</evidence>
<evidence type="ECO:0000313" key="12">
    <source>
        <dbReference type="Proteomes" id="UP000283509"/>
    </source>
</evidence>
<dbReference type="GO" id="GO:0046969">
    <property type="term" value="F:histone H3K9 deacetylase activity, NAD-dependent"/>
    <property type="evidence" value="ECO:0007669"/>
    <property type="project" value="TreeGrafter"/>
</dbReference>
<dbReference type="PROSITE" id="PS50305">
    <property type="entry name" value="SIRTUIN"/>
    <property type="match status" value="1"/>
</dbReference>
<feature type="binding site" evidence="7">
    <location>
        <position position="144"/>
    </location>
    <ligand>
        <name>Zn(2+)</name>
        <dbReference type="ChEBI" id="CHEBI:29105"/>
    </ligand>
</feature>
<keyword evidence="4 7" id="KW-0862">Zinc</keyword>
<dbReference type="GO" id="GO:0003714">
    <property type="term" value="F:transcription corepressor activity"/>
    <property type="evidence" value="ECO:0007669"/>
    <property type="project" value="TreeGrafter"/>
</dbReference>
<evidence type="ECO:0000313" key="9">
    <source>
        <dbReference type="EMBL" id="AZI71012.1"/>
    </source>
</evidence>
<reference evidence="11" key="4">
    <citation type="submission" date="2023-10" db="EMBL/GenBank/DDBJ databases">
        <authorList>
            <person name="Kent T.Y."/>
            <person name="Castillo-Corea B.Rd.J."/>
            <person name="Kumar R."/>
            <person name="Lai P.-H."/>
            <person name="Lin S.-S."/>
            <person name="Wang H.-C."/>
        </authorList>
    </citation>
    <scope>NUCLEOTIDE SEQUENCE</scope>
    <source>
        <strain evidence="11">NCKU2</strain>
    </source>
</reference>
<feature type="binding site" evidence="7">
    <location>
        <position position="166"/>
    </location>
    <ligand>
        <name>Zn(2+)</name>
        <dbReference type="ChEBI" id="CHEBI:29105"/>
    </ligand>
</feature>
<evidence type="ECO:0000256" key="3">
    <source>
        <dbReference type="ARBA" id="ARBA00022723"/>
    </source>
</evidence>
<dbReference type="Gene3D" id="3.40.50.1220">
    <property type="entry name" value="TPP-binding domain"/>
    <property type="match status" value="1"/>
</dbReference>
<keyword evidence="2" id="KW-0808">Transferase</keyword>
<dbReference type="SUPFAM" id="SSF52467">
    <property type="entry name" value="DHS-like NAD/FAD-binding domain"/>
    <property type="match status" value="1"/>
</dbReference>
<reference evidence="9" key="1">
    <citation type="submission" date="2017-11" db="EMBL/GenBank/DDBJ databases">
        <authorList>
            <person name="Yu Z."/>
            <person name="Zhang Y."/>
        </authorList>
    </citation>
    <scope>NUCLEOTIDE SEQUENCE</scope>
</reference>
<dbReference type="EMBL" id="QCYY01003131">
    <property type="protein sequence ID" value="ROT65169.1"/>
    <property type="molecule type" value="Genomic_DNA"/>
</dbReference>
<dbReference type="EC" id="2.3.1.286" evidence="1"/>
<keyword evidence="5" id="KW-0520">NAD</keyword>
<dbReference type="InterPro" id="IPR050134">
    <property type="entry name" value="NAD-dep_sirtuin_deacylases"/>
</dbReference>
<dbReference type="OrthoDB" id="2919105at2759"/>
<keyword evidence="3 7" id="KW-0479">Metal-binding</keyword>
<dbReference type="GO" id="GO:0046872">
    <property type="term" value="F:metal ion binding"/>
    <property type="evidence" value="ECO:0007669"/>
    <property type="project" value="UniProtKB-KW"/>
</dbReference>
<feature type="binding site" evidence="7">
    <location>
        <position position="176"/>
    </location>
    <ligand>
        <name>Zn(2+)</name>
        <dbReference type="ChEBI" id="CHEBI:29105"/>
    </ligand>
</feature>
<reference evidence="10 12" key="2">
    <citation type="submission" date="2018-04" db="EMBL/GenBank/DDBJ databases">
        <authorList>
            <person name="Zhang X."/>
            <person name="Yuan J."/>
            <person name="Li F."/>
            <person name="Xiang J."/>
        </authorList>
    </citation>
    <scope>NUCLEOTIDE SEQUENCE [LARGE SCALE GENOMIC DNA]</scope>
    <source>
        <tissue evidence="10">Muscle</tissue>
    </source>
</reference>
<evidence type="ECO:0000313" key="11">
    <source>
        <dbReference type="EMBL" id="WPC83210.1"/>
    </source>
</evidence>